<protein>
    <submittedName>
        <fullName evidence="6">Putative glucose-methanol-choline oxidoreductase</fullName>
    </submittedName>
</protein>
<gene>
    <name evidence="6" type="ORF">UCRPC4_g00363</name>
</gene>
<dbReference type="GO" id="GO:0016614">
    <property type="term" value="F:oxidoreductase activity, acting on CH-OH group of donors"/>
    <property type="evidence" value="ECO:0007669"/>
    <property type="project" value="InterPro"/>
</dbReference>
<dbReference type="InterPro" id="IPR012132">
    <property type="entry name" value="GMC_OxRdtase"/>
</dbReference>
<comment type="caution">
    <text evidence="6">The sequence shown here is derived from an EMBL/GenBank/DDBJ whole genome shotgun (WGS) entry which is preliminary data.</text>
</comment>
<dbReference type="PANTHER" id="PTHR11552">
    <property type="entry name" value="GLUCOSE-METHANOL-CHOLINE GMC OXIDOREDUCTASE"/>
    <property type="match status" value="1"/>
</dbReference>
<comment type="similarity">
    <text evidence="1 3">Belongs to the GMC oxidoreductase family.</text>
</comment>
<proteinExistence type="inferred from homology"/>
<dbReference type="Pfam" id="PF05199">
    <property type="entry name" value="GMC_oxred_C"/>
    <property type="match status" value="1"/>
</dbReference>
<dbReference type="Proteomes" id="UP000053317">
    <property type="component" value="Unassembled WGS sequence"/>
</dbReference>
<name>A0A0G2F3L0_PHACM</name>
<evidence type="ECO:0000256" key="2">
    <source>
        <dbReference type="PIRSR" id="PIRSR000137-2"/>
    </source>
</evidence>
<reference evidence="6 7" key="2">
    <citation type="submission" date="2015-05" db="EMBL/GenBank/DDBJ databases">
        <authorList>
            <person name="Morales-Cruz A."/>
            <person name="Amrine K.C."/>
            <person name="Cantu D."/>
        </authorList>
    </citation>
    <scope>NUCLEOTIDE SEQUENCE [LARGE SCALE GENOMIC DNA]</scope>
    <source>
        <strain evidence="6">UCRPC4</strain>
    </source>
</reference>
<feature type="binding site" evidence="2">
    <location>
        <begin position="92"/>
        <end position="95"/>
    </location>
    <ligand>
        <name>FAD</name>
        <dbReference type="ChEBI" id="CHEBI:57692"/>
    </ligand>
</feature>
<dbReference type="Pfam" id="PF00732">
    <property type="entry name" value="GMC_oxred_N"/>
    <property type="match status" value="1"/>
</dbReference>
<sequence>MSTYDFVIVGAGPAGCTIAERLANSKKRPTVLLVEAGASKDSPDLRIDGERWLTMMNEHLNYRYTTAPQEGLDGRVIGYDRGKGLGGSSAINFSVYNVGAKDDFDEIAAITKDPDWKWEAVQNRFKQLESWHGDEAPETFKKYFKANSSDHGSQGKLHIGFPSNWERSLASSLDVCESAGLPLNPDVNSGNPIGVGVCPSSAYRGWRSTAADLVKDGPDNLKILTETVVAQILVEDNVAKSIKTINGETITASKELILCAGSVDTPKILMLSGIGPAEHLSERNIPVIQDLPVGHNLKDHSHVYMIWNKKEGTSDRPLHYRDPESILKAKEQWKFDGTGPLAELGVCLGVGYLKRPKLYETPEFHALPSNIQSYLTRPTVPAVEILVNAPDLRDLISPSTSLPSATFFSFLLNPQSTGTISLPPNPTPLSAPISSPNFLSHPYDRRIAIESIRQVLELVAHPDLAKDIVEKVDAPDSASDEDILKFWKAKAGSTWHMTGTCQIDNERLTKDGKTGVLDKDFKVKGLKGLRVGDLSAVPLLVK</sequence>
<feature type="binding site" evidence="2">
    <location>
        <begin position="495"/>
        <end position="496"/>
    </location>
    <ligand>
        <name>FAD</name>
        <dbReference type="ChEBI" id="CHEBI:57692"/>
    </ligand>
</feature>
<dbReference type="PIRSF" id="PIRSF000137">
    <property type="entry name" value="Alcohol_oxidase"/>
    <property type="match status" value="1"/>
</dbReference>
<feature type="domain" description="Glucose-methanol-choline oxidoreductase N-terminal" evidence="4">
    <location>
        <begin position="82"/>
        <end position="105"/>
    </location>
</feature>
<dbReference type="AlphaFoldDB" id="A0A0G2F3L0"/>
<dbReference type="Gene3D" id="3.30.560.10">
    <property type="entry name" value="Glucose Oxidase, domain 3"/>
    <property type="match status" value="1"/>
</dbReference>
<organism evidence="6 7">
    <name type="scientific">Phaeomoniella chlamydospora</name>
    <name type="common">Phaeoacremonium chlamydosporum</name>
    <dbReference type="NCBI Taxonomy" id="158046"/>
    <lineage>
        <taxon>Eukaryota</taxon>
        <taxon>Fungi</taxon>
        <taxon>Dikarya</taxon>
        <taxon>Ascomycota</taxon>
        <taxon>Pezizomycotina</taxon>
        <taxon>Eurotiomycetes</taxon>
        <taxon>Chaetothyriomycetidae</taxon>
        <taxon>Phaeomoniellales</taxon>
        <taxon>Phaeomoniellaceae</taxon>
        <taxon>Phaeomoniella</taxon>
    </lineage>
</organism>
<keyword evidence="2 3" id="KW-0274">FAD</keyword>
<dbReference type="InterPro" id="IPR036188">
    <property type="entry name" value="FAD/NAD-bd_sf"/>
</dbReference>
<comment type="cofactor">
    <cofactor evidence="2">
        <name>FAD</name>
        <dbReference type="ChEBI" id="CHEBI:57692"/>
    </cofactor>
</comment>
<evidence type="ECO:0000259" key="5">
    <source>
        <dbReference type="PROSITE" id="PS00624"/>
    </source>
</evidence>
<evidence type="ECO:0000313" key="7">
    <source>
        <dbReference type="Proteomes" id="UP000053317"/>
    </source>
</evidence>
<accession>A0A0G2F3L0</accession>
<dbReference type="PROSITE" id="PS00623">
    <property type="entry name" value="GMC_OXRED_1"/>
    <property type="match status" value="1"/>
</dbReference>
<dbReference type="InterPro" id="IPR007867">
    <property type="entry name" value="GMC_OxRtase_C"/>
</dbReference>
<evidence type="ECO:0000313" key="6">
    <source>
        <dbReference type="EMBL" id="KKY28854.1"/>
    </source>
</evidence>
<dbReference type="SUPFAM" id="SSF54373">
    <property type="entry name" value="FAD-linked reductases, C-terminal domain"/>
    <property type="match status" value="1"/>
</dbReference>
<dbReference type="Gene3D" id="3.50.50.60">
    <property type="entry name" value="FAD/NAD(P)-binding domain"/>
    <property type="match status" value="1"/>
</dbReference>
<evidence type="ECO:0000259" key="4">
    <source>
        <dbReference type="PROSITE" id="PS00623"/>
    </source>
</evidence>
<feature type="domain" description="Glucose-methanol-choline oxidoreductase N-terminal" evidence="5">
    <location>
        <begin position="261"/>
        <end position="275"/>
    </location>
</feature>
<dbReference type="OrthoDB" id="269227at2759"/>
<keyword evidence="7" id="KW-1185">Reference proteome</keyword>
<reference evidence="6 7" key="1">
    <citation type="submission" date="2015-05" db="EMBL/GenBank/DDBJ databases">
        <title>Distinctive expansion of gene families associated with plant cell wall degradation and secondary metabolism in the genomes of grapevine trunk pathogens.</title>
        <authorList>
            <person name="Lawrence D.P."/>
            <person name="Travadon R."/>
            <person name="Rolshausen P.E."/>
            <person name="Baumgartner K."/>
        </authorList>
    </citation>
    <scope>NUCLEOTIDE SEQUENCE [LARGE SCALE GENOMIC DNA]</scope>
    <source>
        <strain evidence="6">UCRPC4</strain>
    </source>
</reference>
<dbReference type="SUPFAM" id="SSF51905">
    <property type="entry name" value="FAD/NAD(P)-binding domain"/>
    <property type="match status" value="1"/>
</dbReference>
<dbReference type="PROSITE" id="PS00624">
    <property type="entry name" value="GMC_OXRED_2"/>
    <property type="match status" value="1"/>
</dbReference>
<evidence type="ECO:0000256" key="1">
    <source>
        <dbReference type="ARBA" id="ARBA00010790"/>
    </source>
</evidence>
<dbReference type="InterPro" id="IPR000172">
    <property type="entry name" value="GMC_OxRdtase_N"/>
</dbReference>
<dbReference type="EMBL" id="LCWF01000008">
    <property type="protein sequence ID" value="KKY28854.1"/>
    <property type="molecule type" value="Genomic_DNA"/>
</dbReference>
<dbReference type="PANTHER" id="PTHR11552:SF134">
    <property type="entry name" value="GLUCOSE-METHANOL-CHOLINE OXIDOREDUCTASE N-TERMINAL DOMAIN-CONTAINING PROTEIN"/>
    <property type="match status" value="1"/>
</dbReference>
<keyword evidence="3" id="KW-0285">Flavoprotein</keyword>
<dbReference type="GO" id="GO:0050660">
    <property type="term" value="F:flavin adenine dinucleotide binding"/>
    <property type="evidence" value="ECO:0007669"/>
    <property type="project" value="InterPro"/>
</dbReference>
<feature type="binding site" evidence="2">
    <location>
        <position position="229"/>
    </location>
    <ligand>
        <name>FAD</name>
        <dbReference type="ChEBI" id="CHEBI:57692"/>
    </ligand>
</feature>
<evidence type="ECO:0000256" key="3">
    <source>
        <dbReference type="RuleBase" id="RU003968"/>
    </source>
</evidence>